<keyword evidence="8" id="KW-0547">Nucleotide-binding</keyword>
<keyword evidence="4" id="KW-0963">Cytoplasm</keyword>
<dbReference type="SUPFAM" id="SSF55821">
    <property type="entry name" value="YrdC/RibB"/>
    <property type="match status" value="1"/>
</dbReference>
<evidence type="ECO:0000256" key="2">
    <source>
        <dbReference type="ARBA" id="ARBA00007663"/>
    </source>
</evidence>
<dbReference type="InterPro" id="IPR050156">
    <property type="entry name" value="TC-AMP_synthase_SUA5"/>
</dbReference>
<evidence type="ECO:0000256" key="7">
    <source>
        <dbReference type="ARBA" id="ARBA00022695"/>
    </source>
</evidence>
<evidence type="ECO:0000256" key="5">
    <source>
        <dbReference type="ARBA" id="ARBA00022679"/>
    </source>
</evidence>
<dbReference type="PANTHER" id="PTHR17490:SF16">
    <property type="entry name" value="THREONYLCARBAMOYL-AMP SYNTHASE"/>
    <property type="match status" value="1"/>
</dbReference>
<evidence type="ECO:0000256" key="10">
    <source>
        <dbReference type="ARBA" id="ARBA00029774"/>
    </source>
</evidence>
<dbReference type="GO" id="GO:0005524">
    <property type="term" value="F:ATP binding"/>
    <property type="evidence" value="ECO:0007669"/>
    <property type="project" value="UniProtKB-KW"/>
</dbReference>
<keyword evidence="14" id="KW-1185">Reference proteome</keyword>
<dbReference type="GO" id="GO:0006450">
    <property type="term" value="P:regulation of translational fidelity"/>
    <property type="evidence" value="ECO:0007669"/>
    <property type="project" value="TreeGrafter"/>
</dbReference>
<dbReference type="AlphaFoldDB" id="A0A5M4AWZ7"/>
<dbReference type="GO" id="GO:0061710">
    <property type="term" value="F:L-threonylcarbamoyladenylate synthase"/>
    <property type="evidence" value="ECO:0007669"/>
    <property type="project" value="UniProtKB-EC"/>
</dbReference>
<accession>A0A5M4AWZ7</accession>
<dbReference type="NCBIfam" id="TIGR00057">
    <property type="entry name" value="L-threonylcarbamoyladenylate synthase"/>
    <property type="match status" value="1"/>
</dbReference>
<dbReference type="InterPro" id="IPR006070">
    <property type="entry name" value="Sua5-like_dom"/>
</dbReference>
<comment type="caution">
    <text evidence="13">The sequence shown here is derived from an EMBL/GenBank/DDBJ whole genome shotgun (WGS) entry which is preliminary data.</text>
</comment>
<evidence type="ECO:0000256" key="9">
    <source>
        <dbReference type="ARBA" id="ARBA00022840"/>
    </source>
</evidence>
<protein>
    <recommendedName>
        <fullName evidence="10">L-threonylcarbamoyladenylate synthase</fullName>
        <ecNumber evidence="3">2.7.7.87</ecNumber>
    </recommendedName>
    <alternativeName>
        <fullName evidence="10">L-threonylcarbamoyladenylate synthase</fullName>
    </alternativeName>
</protein>
<comment type="catalytic activity">
    <reaction evidence="11">
        <text>L-threonine + hydrogencarbonate + ATP = L-threonylcarbamoyladenylate + diphosphate + H2O</text>
        <dbReference type="Rhea" id="RHEA:36407"/>
        <dbReference type="ChEBI" id="CHEBI:15377"/>
        <dbReference type="ChEBI" id="CHEBI:17544"/>
        <dbReference type="ChEBI" id="CHEBI:30616"/>
        <dbReference type="ChEBI" id="CHEBI:33019"/>
        <dbReference type="ChEBI" id="CHEBI:57926"/>
        <dbReference type="ChEBI" id="CHEBI:73682"/>
        <dbReference type="EC" id="2.7.7.87"/>
    </reaction>
</comment>
<reference evidence="13 14" key="1">
    <citation type="submission" date="2019-10" db="EMBL/GenBank/DDBJ databases">
        <title>Prolixibacter strains distinguished by the presence of nitrate reductase genes were adept at nitrate-dependent anaerobic corrosion of metallic iron and carbon steel.</title>
        <authorList>
            <person name="Iino T."/>
            <person name="Shono N."/>
            <person name="Ito K."/>
            <person name="Nakamura R."/>
            <person name="Sueoka K."/>
            <person name="Harayama S."/>
            <person name="Ohkuma M."/>
        </authorList>
    </citation>
    <scope>NUCLEOTIDE SEQUENCE [LARGE SCALE GENOMIC DNA]</scope>
    <source>
        <strain evidence="13 14">JCM 13498</strain>
    </source>
</reference>
<proteinExistence type="inferred from homology"/>
<dbReference type="GO" id="GO:0008033">
    <property type="term" value="P:tRNA processing"/>
    <property type="evidence" value="ECO:0007669"/>
    <property type="project" value="UniProtKB-KW"/>
</dbReference>
<evidence type="ECO:0000313" key="13">
    <source>
        <dbReference type="EMBL" id="GET32439.1"/>
    </source>
</evidence>
<keyword evidence="6" id="KW-0819">tRNA processing</keyword>
<dbReference type="EMBL" id="BLAX01000001">
    <property type="protein sequence ID" value="GET32439.1"/>
    <property type="molecule type" value="Genomic_DNA"/>
</dbReference>
<dbReference type="EC" id="2.7.7.87" evidence="3"/>
<name>A0A5M4AWZ7_9BACT</name>
<dbReference type="InterPro" id="IPR017945">
    <property type="entry name" value="DHBP_synth_RibB-like_a/b_dom"/>
</dbReference>
<dbReference type="GO" id="GO:0005737">
    <property type="term" value="C:cytoplasm"/>
    <property type="evidence" value="ECO:0007669"/>
    <property type="project" value="UniProtKB-SubCell"/>
</dbReference>
<evidence type="ECO:0000256" key="4">
    <source>
        <dbReference type="ARBA" id="ARBA00022490"/>
    </source>
</evidence>
<evidence type="ECO:0000256" key="1">
    <source>
        <dbReference type="ARBA" id="ARBA00004496"/>
    </source>
</evidence>
<gene>
    <name evidence="13" type="ORF">PbJCM13498_13020</name>
</gene>
<dbReference type="GO" id="GO:0000049">
    <property type="term" value="F:tRNA binding"/>
    <property type="evidence" value="ECO:0007669"/>
    <property type="project" value="TreeGrafter"/>
</dbReference>
<keyword evidence="5" id="KW-0808">Transferase</keyword>
<dbReference type="GO" id="GO:0003725">
    <property type="term" value="F:double-stranded RNA binding"/>
    <property type="evidence" value="ECO:0007669"/>
    <property type="project" value="InterPro"/>
</dbReference>
<evidence type="ECO:0000256" key="6">
    <source>
        <dbReference type="ARBA" id="ARBA00022694"/>
    </source>
</evidence>
<dbReference type="Proteomes" id="UP000391834">
    <property type="component" value="Unassembled WGS sequence"/>
</dbReference>
<comment type="similarity">
    <text evidence="2">Belongs to the SUA5 family.</text>
</comment>
<evidence type="ECO:0000256" key="11">
    <source>
        <dbReference type="ARBA" id="ARBA00048366"/>
    </source>
</evidence>
<sequence length="192" mass="21480">MMESDFREDIRQAVEVLKKGGIILYPTDTIWGIGCDATNAEAVARIYQLKKREDSMSMLVLMENPNLLNSYIEEVPEVAWELVDVADKPLTIVYPGAKNLATNLIAEDGSVGIRISGEAFTQQLIKRFRRPIVFTSANISSESPPAFFDEVSEEIVDGVDYVVQYRQEDRNPVLPSSIIKLGVSGEIQILRK</sequence>
<dbReference type="RefSeq" id="WP_234406385.1">
    <property type="nucleotide sequence ID" value="NZ_BLAX01000001.1"/>
</dbReference>
<dbReference type="PANTHER" id="PTHR17490">
    <property type="entry name" value="SUA5"/>
    <property type="match status" value="1"/>
</dbReference>
<evidence type="ECO:0000313" key="14">
    <source>
        <dbReference type="Proteomes" id="UP000391834"/>
    </source>
</evidence>
<keyword evidence="9" id="KW-0067">ATP-binding</keyword>
<dbReference type="Gene3D" id="3.90.870.10">
    <property type="entry name" value="DHBP synthase"/>
    <property type="match status" value="1"/>
</dbReference>
<comment type="subcellular location">
    <subcellularLocation>
        <location evidence="1">Cytoplasm</location>
    </subcellularLocation>
</comment>
<feature type="domain" description="YrdC-like" evidence="12">
    <location>
        <begin position="7"/>
        <end position="192"/>
    </location>
</feature>
<evidence type="ECO:0000256" key="8">
    <source>
        <dbReference type="ARBA" id="ARBA00022741"/>
    </source>
</evidence>
<dbReference type="PROSITE" id="PS51163">
    <property type="entry name" value="YRDC"/>
    <property type="match status" value="1"/>
</dbReference>
<dbReference type="Pfam" id="PF01300">
    <property type="entry name" value="Sua5_yciO_yrdC"/>
    <property type="match status" value="1"/>
</dbReference>
<evidence type="ECO:0000259" key="12">
    <source>
        <dbReference type="PROSITE" id="PS51163"/>
    </source>
</evidence>
<organism evidence="13 14">
    <name type="scientific">Prolixibacter bellariivorans</name>
    <dbReference type="NCBI Taxonomy" id="314319"/>
    <lineage>
        <taxon>Bacteria</taxon>
        <taxon>Pseudomonadati</taxon>
        <taxon>Bacteroidota</taxon>
        <taxon>Bacteroidia</taxon>
        <taxon>Marinilabiliales</taxon>
        <taxon>Prolixibacteraceae</taxon>
        <taxon>Prolixibacter</taxon>
    </lineage>
</organism>
<evidence type="ECO:0000256" key="3">
    <source>
        <dbReference type="ARBA" id="ARBA00012584"/>
    </source>
</evidence>
<keyword evidence="7" id="KW-0548">Nucleotidyltransferase</keyword>